<evidence type="ECO:0000313" key="3">
    <source>
        <dbReference type="EMBL" id="KAK8746803.1"/>
    </source>
</evidence>
<dbReference type="Proteomes" id="UP001445076">
    <property type="component" value="Unassembled WGS sequence"/>
</dbReference>
<feature type="region of interest" description="Disordered" evidence="1">
    <location>
        <begin position="74"/>
        <end position="126"/>
    </location>
</feature>
<sequence>MVKIILVLSVITLLGGVVVRGQGQDDVSSLVKGQRHAPQDSTLLAQVTIIPTSGLDVDHNTEPGDGYAFRSFKEESSTLPSTGKEGGPAFPSTGKEGGPALPSTGKEGGPALPAPKGSTPHRAPKPLTPVAKFIVAGNRLGSTENMSFEELVSQVNVEEKRLQRHKLKELRHRQELQRQREVRHARKHSLLEKKRRKVHQLDGQMKLLLKQRKKLLQVILDKQR</sequence>
<name>A0AAW0XQG4_CHEQU</name>
<feature type="chain" id="PRO_5043351243" evidence="2">
    <location>
        <begin position="24"/>
        <end position="224"/>
    </location>
</feature>
<organism evidence="3 4">
    <name type="scientific">Cherax quadricarinatus</name>
    <name type="common">Australian red claw crayfish</name>
    <dbReference type="NCBI Taxonomy" id="27406"/>
    <lineage>
        <taxon>Eukaryota</taxon>
        <taxon>Metazoa</taxon>
        <taxon>Ecdysozoa</taxon>
        <taxon>Arthropoda</taxon>
        <taxon>Crustacea</taxon>
        <taxon>Multicrustacea</taxon>
        <taxon>Malacostraca</taxon>
        <taxon>Eumalacostraca</taxon>
        <taxon>Eucarida</taxon>
        <taxon>Decapoda</taxon>
        <taxon>Pleocyemata</taxon>
        <taxon>Astacidea</taxon>
        <taxon>Parastacoidea</taxon>
        <taxon>Parastacidae</taxon>
        <taxon>Cherax</taxon>
    </lineage>
</organism>
<accession>A0AAW0XQG4</accession>
<dbReference type="EMBL" id="JARKIK010000016">
    <property type="protein sequence ID" value="KAK8746803.1"/>
    <property type="molecule type" value="Genomic_DNA"/>
</dbReference>
<evidence type="ECO:0000256" key="2">
    <source>
        <dbReference type="SAM" id="SignalP"/>
    </source>
</evidence>
<evidence type="ECO:0000256" key="1">
    <source>
        <dbReference type="SAM" id="MobiDB-lite"/>
    </source>
</evidence>
<keyword evidence="4" id="KW-1185">Reference proteome</keyword>
<feature type="non-terminal residue" evidence="3">
    <location>
        <position position="224"/>
    </location>
</feature>
<feature type="signal peptide" evidence="2">
    <location>
        <begin position="1"/>
        <end position="23"/>
    </location>
</feature>
<dbReference type="AlphaFoldDB" id="A0AAW0XQG4"/>
<reference evidence="3 4" key="1">
    <citation type="journal article" date="2024" name="BMC Genomics">
        <title>Genome assembly of redclaw crayfish (Cherax quadricarinatus) provides insights into its immune adaptation and hypoxia tolerance.</title>
        <authorList>
            <person name="Liu Z."/>
            <person name="Zheng J."/>
            <person name="Li H."/>
            <person name="Fang K."/>
            <person name="Wang S."/>
            <person name="He J."/>
            <person name="Zhou D."/>
            <person name="Weng S."/>
            <person name="Chi M."/>
            <person name="Gu Z."/>
            <person name="He J."/>
            <person name="Li F."/>
            <person name="Wang M."/>
        </authorList>
    </citation>
    <scope>NUCLEOTIDE SEQUENCE [LARGE SCALE GENOMIC DNA]</scope>
    <source>
        <strain evidence="3">ZL_2023a</strain>
    </source>
</reference>
<evidence type="ECO:0000313" key="4">
    <source>
        <dbReference type="Proteomes" id="UP001445076"/>
    </source>
</evidence>
<proteinExistence type="predicted"/>
<keyword evidence="2" id="KW-0732">Signal</keyword>
<gene>
    <name evidence="3" type="ORF">OTU49_016821</name>
</gene>
<comment type="caution">
    <text evidence="3">The sequence shown here is derived from an EMBL/GenBank/DDBJ whole genome shotgun (WGS) entry which is preliminary data.</text>
</comment>
<protein>
    <submittedName>
        <fullName evidence="3">Uncharacterized protein</fullName>
    </submittedName>
</protein>